<dbReference type="Proteomes" id="UP001054837">
    <property type="component" value="Unassembled WGS sequence"/>
</dbReference>
<reference evidence="2 3" key="1">
    <citation type="submission" date="2021-06" db="EMBL/GenBank/DDBJ databases">
        <title>Caerostris darwini draft genome.</title>
        <authorList>
            <person name="Kono N."/>
            <person name="Arakawa K."/>
        </authorList>
    </citation>
    <scope>NUCLEOTIDE SEQUENCE [LARGE SCALE GENOMIC DNA]</scope>
</reference>
<sequence>MALLTPTNSISGRHHGPRPPSPSPRTRQRELRLLLKEPERIVERLRTKNERAFQRSGELCSASSPLDFIQTQVLVYLAGCEFRKP</sequence>
<gene>
    <name evidence="2" type="ORF">CDAR_63321</name>
</gene>
<name>A0AAV4QJB7_9ARAC</name>
<organism evidence="2 3">
    <name type="scientific">Caerostris darwini</name>
    <dbReference type="NCBI Taxonomy" id="1538125"/>
    <lineage>
        <taxon>Eukaryota</taxon>
        <taxon>Metazoa</taxon>
        <taxon>Ecdysozoa</taxon>
        <taxon>Arthropoda</taxon>
        <taxon>Chelicerata</taxon>
        <taxon>Arachnida</taxon>
        <taxon>Araneae</taxon>
        <taxon>Araneomorphae</taxon>
        <taxon>Entelegynae</taxon>
        <taxon>Araneoidea</taxon>
        <taxon>Araneidae</taxon>
        <taxon>Caerostris</taxon>
    </lineage>
</organism>
<proteinExistence type="predicted"/>
<evidence type="ECO:0000313" key="3">
    <source>
        <dbReference type="Proteomes" id="UP001054837"/>
    </source>
</evidence>
<dbReference type="AlphaFoldDB" id="A0AAV4QJB7"/>
<dbReference type="EMBL" id="BPLQ01004722">
    <property type="protein sequence ID" value="GIY10148.1"/>
    <property type="molecule type" value="Genomic_DNA"/>
</dbReference>
<comment type="caution">
    <text evidence="2">The sequence shown here is derived from an EMBL/GenBank/DDBJ whole genome shotgun (WGS) entry which is preliminary data.</text>
</comment>
<accession>A0AAV4QJB7</accession>
<keyword evidence="3" id="KW-1185">Reference proteome</keyword>
<evidence type="ECO:0000256" key="1">
    <source>
        <dbReference type="SAM" id="MobiDB-lite"/>
    </source>
</evidence>
<feature type="region of interest" description="Disordered" evidence="1">
    <location>
        <begin position="1"/>
        <end position="27"/>
    </location>
</feature>
<feature type="compositionally biased region" description="Polar residues" evidence="1">
    <location>
        <begin position="1"/>
        <end position="10"/>
    </location>
</feature>
<protein>
    <submittedName>
        <fullName evidence="2">Uncharacterized protein</fullName>
    </submittedName>
</protein>
<evidence type="ECO:0000313" key="2">
    <source>
        <dbReference type="EMBL" id="GIY10148.1"/>
    </source>
</evidence>